<protein>
    <submittedName>
        <fullName evidence="1">Uncharacterized protein</fullName>
    </submittedName>
</protein>
<accession>A0A4Y2EHJ8</accession>
<dbReference type="OrthoDB" id="10574708at2759"/>
<comment type="caution">
    <text evidence="1">The sequence shown here is derived from an EMBL/GenBank/DDBJ whole genome shotgun (WGS) entry which is preliminary data.</text>
</comment>
<keyword evidence="2" id="KW-1185">Reference proteome</keyword>
<evidence type="ECO:0000313" key="2">
    <source>
        <dbReference type="Proteomes" id="UP000499080"/>
    </source>
</evidence>
<proteinExistence type="predicted"/>
<dbReference type="Proteomes" id="UP000499080">
    <property type="component" value="Unassembled WGS sequence"/>
</dbReference>
<reference evidence="1 2" key="1">
    <citation type="journal article" date="2019" name="Sci. Rep.">
        <title>Orb-weaving spider Araneus ventricosus genome elucidates the spidroin gene catalogue.</title>
        <authorList>
            <person name="Kono N."/>
            <person name="Nakamura H."/>
            <person name="Ohtoshi R."/>
            <person name="Moran D.A.P."/>
            <person name="Shinohara A."/>
            <person name="Yoshida Y."/>
            <person name="Fujiwara M."/>
            <person name="Mori M."/>
            <person name="Tomita M."/>
            <person name="Arakawa K."/>
        </authorList>
    </citation>
    <scope>NUCLEOTIDE SEQUENCE [LARGE SCALE GENOMIC DNA]</scope>
</reference>
<dbReference type="AlphaFoldDB" id="A0A4Y2EHJ8"/>
<organism evidence="1 2">
    <name type="scientific">Araneus ventricosus</name>
    <name type="common">Orbweaver spider</name>
    <name type="synonym">Epeira ventricosa</name>
    <dbReference type="NCBI Taxonomy" id="182803"/>
    <lineage>
        <taxon>Eukaryota</taxon>
        <taxon>Metazoa</taxon>
        <taxon>Ecdysozoa</taxon>
        <taxon>Arthropoda</taxon>
        <taxon>Chelicerata</taxon>
        <taxon>Arachnida</taxon>
        <taxon>Araneae</taxon>
        <taxon>Araneomorphae</taxon>
        <taxon>Entelegynae</taxon>
        <taxon>Araneoidea</taxon>
        <taxon>Araneidae</taxon>
        <taxon>Araneus</taxon>
    </lineage>
</organism>
<name>A0A4Y2EHJ8_ARAVE</name>
<gene>
    <name evidence="1" type="ORF">AVEN_120944_1</name>
</gene>
<dbReference type="EMBL" id="BGPR01000583">
    <property type="protein sequence ID" value="GBM27355.1"/>
    <property type="molecule type" value="Genomic_DNA"/>
</dbReference>
<evidence type="ECO:0000313" key="1">
    <source>
        <dbReference type="EMBL" id="GBM27355.1"/>
    </source>
</evidence>
<sequence length="94" mass="11132">MQSNSIGERVDWREKIGPPINTEATRKTIPKIILLRRKKKERGRQFVGDSKSITEIKASIKPIAVRNRRAPWESEKNIRCFRRNKTLLRRIFAF</sequence>